<dbReference type="GO" id="GO:0016740">
    <property type="term" value="F:transferase activity"/>
    <property type="evidence" value="ECO:0007669"/>
    <property type="project" value="UniProtKB-KW"/>
</dbReference>
<keyword evidence="2" id="KW-1185">Reference proteome</keyword>
<dbReference type="eggNOG" id="COG2187">
    <property type="taxonomic scope" value="Bacteria"/>
</dbReference>
<dbReference type="PANTHER" id="PTHR43883">
    <property type="entry name" value="SLR0207 PROTEIN"/>
    <property type="match status" value="1"/>
</dbReference>
<dbReference type="KEGG" id="tni:TVNIR_2968"/>
<dbReference type="SUPFAM" id="SSF56112">
    <property type="entry name" value="Protein kinase-like (PK-like)"/>
    <property type="match status" value="1"/>
</dbReference>
<organism evidence="1 2">
    <name type="scientific">Thioalkalivibrio nitratireducens (strain DSM 14787 / UNIQEM 213 / ALEN2)</name>
    <dbReference type="NCBI Taxonomy" id="1255043"/>
    <lineage>
        <taxon>Bacteria</taxon>
        <taxon>Pseudomonadati</taxon>
        <taxon>Pseudomonadota</taxon>
        <taxon>Gammaproteobacteria</taxon>
        <taxon>Chromatiales</taxon>
        <taxon>Ectothiorhodospiraceae</taxon>
        <taxon>Thioalkalivibrio</taxon>
    </lineage>
</organism>
<dbReference type="Gene3D" id="3.40.50.300">
    <property type="entry name" value="P-loop containing nucleotide triphosphate hydrolases"/>
    <property type="match status" value="1"/>
</dbReference>
<dbReference type="eggNOG" id="COG0645">
    <property type="taxonomic scope" value="Bacteria"/>
</dbReference>
<sequence>MRDGSGVCASWRSIRTKLNGNLSDTLHSGVTSQFCLSGIPAEVPMDPLERQRHMLEILSEPARFPHPADSVERIETHISTVLLAGEHAYKIKKPLNLGFLDFTDLRARRRYCLAELEINRVLAPGIYLDLAEIRGTPDSPAIGGEGPTLEYAVHMRRFDRDRQLDRLLDAGRLPVSAMDELARKVARFHESADRAEAFAEYGAPEQVLAPMLANFAALRPSATDRPERAERLRGLEAWTRETAARHEVLLRARRQQGFIRACHGDMHLGNMVYAQDDTGRERLAIFDAIEFSPSLRWIDVVSELAFLTMDLHARDAPAHAHQALNVYLEHRDDFGGLALLPFYQVYRALVRAKVHAIHAREDDLPEDERRHYDREVERYLALADHLRSPGRPALILMHGVSGSGKTRVSTEILQRLGAIRLRSDIERRRMIGVSEDVRPSAEQQAALYTPEGIRRVYEHLRRQADLLLGQGQTVIVDATFLTRAQRAPFEELARARGIPSAVVACQADAETLRRRLAARQRAARDASDAGIAVMERQLVEVEPPDSPEPTVVSSPEQELDWSGLKRLLGRNGAAAG</sequence>
<reference evidence="1" key="1">
    <citation type="submission" date="2015-12" db="EMBL/GenBank/DDBJ databases">
        <authorList>
            <person name="Tikhonova T.V."/>
            <person name="Pavlov A.R."/>
            <person name="Beletsky A.V."/>
            <person name="Mardanov A.V."/>
            <person name="Sorokin D.Y."/>
            <person name="Ravin N.V."/>
            <person name="Popov V.O."/>
        </authorList>
    </citation>
    <scope>NUCLEOTIDE SEQUENCE</scope>
    <source>
        <strain evidence="1">DSM 14787</strain>
    </source>
</reference>
<dbReference type="EMBL" id="CP003989">
    <property type="protein sequence ID" value="AGA34604.1"/>
    <property type="molecule type" value="Genomic_DNA"/>
</dbReference>
<protein>
    <submittedName>
        <fullName evidence="1">Aminoglycoside phosphotransferase</fullName>
    </submittedName>
</protein>
<dbReference type="PANTHER" id="PTHR43883:SF1">
    <property type="entry name" value="GLUCONOKINASE"/>
    <property type="match status" value="1"/>
</dbReference>
<dbReference type="InterPro" id="IPR052732">
    <property type="entry name" value="Cell-binding_unc_protein"/>
</dbReference>
<evidence type="ECO:0000313" key="1">
    <source>
        <dbReference type="EMBL" id="AGA34604.1"/>
    </source>
</evidence>
<name>L0DYC5_THIND</name>
<evidence type="ECO:0000313" key="2">
    <source>
        <dbReference type="Proteomes" id="UP000010809"/>
    </source>
</evidence>
<dbReference type="PATRIC" id="fig|1255043.3.peg.2994"/>
<proteinExistence type="predicted"/>
<dbReference type="AlphaFoldDB" id="L0DYC5"/>
<gene>
    <name evidence="1" type="ordered locus">TVNIR_2968</name>
</gene>
<dbReference type="Gene3D" id="3.90.1200.10">
    <property type="match status" value="1"/>
</dbReference>
<dbReference type="Proteomes" id="UP000010809">
    <property type="component" value="Chromosome"/>
</dbReference>
<accession>L0DYC5</accession>
<dbReference type="Pfam" id="PF13671">
    <property type="entry name" value="AAA_33"/>
    <property type="match status" value="1"/>
</dbReference>
<dbReference type="HOGENOM" id="CLU_026771_1_1_6"/>
<dbReference type="InterPro" id="IPR027417">
    <property type="entry name" value="P-loop_NTPase"/>
</dbReference>
<dbReference type="SUPFAM" id="SSF52540">
    <property type="entry name" value="P-loop containing nucleoside triphosphate hydrolases"/>
    <property type="match status" value="1"/>
</dbReference>
<dbReference type="STRING" id="1255043.TVNIR_2968"/>
<dbReference type="InterPro" id="IPR011009">
    <property type="entry name" value="Kinase-like_dom_sf"/>
</dbReference>